<keyword evidence="9" id="KW-1133">Transmembrane helix</keyword>
<name>A0A9P0GGF7_9CUCU</name>
<dbReference type="Pfam" id="PF01097">
    <property type="entry name" value="Defensin_2"/>
    <property type="match status" value="1"/>
</dbReference>
<dbReference type="PANTHER" id="PTHR13645">
    <property type="entry name" value="DEFENSIN"/>
    <property type="match status" value="1"/>
</dbReference>
<feature type="transmembrane region" description="Helical" evidence="9">
    <location>
        <begin position="51"/>
        <end position="70"/>
    </location>
</feature>
<dbReference type="CDD" id="cd21806">
    <property type="entry name" value="DEFL_defensin-like"/>
    <property type="match status" value="1"/>
</dbReference>
<dbReference type="Gene3D" id="3.30.30.10">
    <property type="entry name" value="Knottin, scorpion toxin-like"/>
    <property type="match status" value="1"/>
</dbReference>
<dbReference type="AlphaFoldDB" id="A0A9P0GGF7"/>
<keyword evidence="9" id="KW-0472">Membrane</keyword>
<dbReference type="InterPro" id="IPR001542">
    <property type="entry name" value="Defensin_invertebrate/fungal"/>
</dbReference>
<dbReference type="GO" id="GO:0045087">
    <property type="term" value="P:innate immune response"/>
    <property type="evidence" value="ECO:0007669"/>
    <property type="project" value="UniProtKB-KW"/>
</dbReference>
<dbReference type="PANTHER" id="PTHR13645:SF0">
    <property type="entry name" value="DEFENSIN"/>
    <property type="match status" value="1"/>
</dbReference>
<sequence>MKIAVLGFVYFVLIVNALSSPVEEVQAEARSMKYIRAGKPFQKHTSLQTDFIMKVAVIGFVLIVLVVNSLSSPVEEVQAEEHSRVKRFSCDVLGSIQAGPVKLNDAACAARCLLQRHKGGYCDDKRQCHCR</sequence>
<keyword evidence="7" id="KW-0044">Antibiotic</keyword>
<proteinExistence type="predicted"/>
<dbReference type="PROSITE" id="PS51378">
    <property type="entry name" value="INVERT_DEFENSINS"/>
    <property type="match status" value="1"/>
</dbReference>
<gene>
    <name evidence="12" type="ORF">PSYICH_LOCUS9262</name>
</gene>
<evidence type="ECO:0000256" key="2">
    <source>
        <dbReference type="ARBA" id="ARBA00022525"/>
    </source>
</evidence>
<evidence type="ECO:0000313" key="12">
    <source>
        <dbReference type="EMBL" id="CAH1108352.1"/>
    </source>
</evidence>
<dbReference type="EMBL" id="OV651815">
    <property type="protein sequence ID" value="CAH1108352.1"/>
    <property type="molecule type" value="Genomic_DNA"/>
</dbReference>
<keyword evidence="10" id="KW-0732">Signal</keyword>
<evidence type="ECO:0000256" key="9">
    <source>
        <dbReference type="SAM" id="Phobius"/>
    </source>
</evidence>
<evidence type="ECO:0000256" key="10">
    <source>
        <dbReference type="SAM" id="SignalP"/>
    </source>
</evidence>
<keyword evidence="2" id="KW-0964">Secreted</keyword>
<keyword evidence="9" id="KW-0812">Transmembrane</keyword>
<dbReference type="SUPFAM" id="SSF57095">
    <property type="entry name" value="Scorpion toxin-like"/>
    <property type="match status" value="1"/>
</dbReference>
<reference evidence="12" key="1">
    <citation type="submission" date="2022-01" db="EMBL/GenBank/DDBJ databases">
        <authorList>
            <person name="King R."/>
        </authorList>
    </citation>
    <scope>NUCLEOTIDE SEQUENCE</scope>
</reference>
<keyword evidence="6" id="KW-0211">Defensin</keyword>
<evidence type="ECO:0000256" key="8">
    <source>
        <dbReference type="ARBA" id="ARBA00023157"/>
    </source>
</evidence>
<evidence type="ECO:0000313" key="13">
    <source>
        <dbReference type="Proteomes" id="UP001153636"/>
    </source>
</evidence>
<comment type="subcellular location">
    <subcellularLocation>
        <location evidence="1">Secreted</location>
    </subcellularLocation>
</comment>
<evidence type="ECO:0000256" key="1">
    <source>
        <dbReference type="ARBA" id="ARBA00004613"/>
    </source>
</evidence>
<keyword evidence="8" id="KW-1015">Disulfide bond</keyword>
<organism evidence="12 13">
    <name type="scientific">Psylliodes chrysocephalus</name>
    <dbReference type="NCBI Taxonomy" id="3402493"/>
    <lineage>
        <taxon>Eukaryota</taxon>
        <taxon>Metazoa</taxon>
        <taxon>Ecdysozoa</taxon>
        <taxon>Arthropoda</taxon>
        <taxon>Hexapoda</taxon>
        <taxon>Insecta</taxon>
        <taxon>Pterygota</taxon>
        <taxon>Neoptera</taxon>
        <taxon>Endopterygota</taxon>
        <taxon>Coleoptera</taxon>
        <taxon>Polyphaga</taxon>
        <taxon>Cucujiformia</taxon>
        <taxon>Chrysomeloidea</taxon>
        <taxon>Chrysomelidae</taxon>
        <taxon>Galerucinae</taxon>
        <taxon>Alticini</taxon>
        <taxon>Psylliodes</taxon>
    </lineage>
</organism>
<feature type="signal peptide" evidence="10">
    <location>
        <begin position="1"/>
        <end position="19"/>
    </location>
</feature>
<evidence type="ECO:0000256" key="3">
    <source>
        <dbReference type="ARBA" id="ARBA00022529"/>
    </source>
</evidence>
<dbReference type="GO" id="GO:0042742">
    <property type="term" value="P:defense response to bacterium"/>
    <property type="evidence" value="ECO:0007669"/>
    <property type="project" value="UniProtKB-KW"/>
</dbReference>
<feature type="domain" description="Invertebrate defensins family profile" evidence="11">
    <location>
        <begin position="87"/>
        <end position="131"/>
    </location>
</feature>
<keyword evidence="3" id="KW-0929">Antimicrobial</keyword>
<dbReference type="Proteomes" id="UP001153636">
    <property type="component" value="Chromosome 3"/>
</dbReference>
<dbReference type="GO" id="GO:0006959">
    <property type="term" value="P:humoral immune response"/>
    <property type="evidence" value="ECO:0007669"/>
    <property type="project" value="TreeGrafter"/>
</dbReference>
<keyword evidence="4" id="KW-0399">Innate immunity</keyword>
<keyword evidence="5" id="KW-0391">Immunity</keyword>
<evidence type="ECO:0000256" key="6">
    <source>
        <dbReference type="ARBA" id="ARBA00022940"/>
    </source>
</evidence>
<evidence type="ECO:0000256" key="7">
    <source>
        <dbReference type="ARBA" id="ARBA00023022"/>
    </source>
</evidence>
<accession>A0A9P0GGF7</accession>
<dbReference type="OrthoDB" id="10038290at2759"/>
<dbReference type="InterPro" id="IPR036574">
    <property type="entry name" value="Scorpion_toxin-like_sf"/>
</dbReference>
<evidence type="ECO:0000256" key="4">
    <source>
        <dbReference type="ARBA" id="ARBA00022588"/>
    </source>
</evidence>
<dbReference type="GO" id="GO:0005615">
    <property type="term" value="C:extracellular space"/>
    <property type="evidence" value="ECO:0007669"/>
    <property type="project" value="TreeGrafter"/>
</dbReference>
<feature type="chain" id="PRO_5040266353" description="Invertebrate defensins family profile domain-containing protein" evidence="10">
    <location>
        <begin position="20"/>
        <end position="131"/>
    </location>
</feature>
<keyword evidence="13" id="KW-1185">Reference proteome</keyword>
<evidence type="ECO:0000256" key="5">
    <source>
        <dbReference type="ARBA" id="ARBA00022859"/>
    </source>
</evidence>
<evidence type="ECO:0000259" key="11">
    <source>
        <dbReference type="PROSITE" id="PS51378"/>
    </source>
</evidence>
<protein>
    <recommendedName>
        <fullName evidence="11">Invertebrate defensins family profile domain-containing protein</fullName>
    </recommendedName>
</protein>